<protein>
    <recommendedName>
        <fullName evidence="3">Histidine phosphatase family protein</fullName>
    </recommendedName>
</protein>
<comment type="caution">
    <text evidence="1">The sequence shown here is derived from an EMBL/GenBank/DDBJ whole genome shotgun (WGS) entry which is preliminary data.</text>
</comment>
<feature type="non-terminal residue" evidence="1">
    <location>
        <position position="1"/>
    </location>
</feature>
<dbReference type="Gene3D" id="3.40.50.1240">
    <property type="entry name" value="Phosphoglycerate mutase-like"/>
    <property type="match status" value="1"/>
</dbReference>
<dbReference type="Proteomes" id="UP000485058">
    <property type="component" value="Unassembled WGS sequence"/>
</dbReference>
<evidence type="ECO:0000313" key="2">
    <source>
        <dbReference type="Proteomes" id="UP000485058"/>
    </source>
</evidence>
<proteinExistence type="predicted"/>
<dbReference type="AlphaFoldDB" id="A0A699Y906"/>
<accession>A0A699Y906</accession>
<dbReference type="InterPro" id="IPR013078">
    <property type="entry name" value="His_Pase_superF_clade-1"/>
</dbReference>
<dbReference type="InterPro" id="IPR029033">
    <property type="entry name" value="His_PPase_superfam"/>
</dbReference>
<dbReference type="SUPFAM" id="SSF53254">
    <property type="entry name" value="Phosphoglycerate mutase-like"/>
    <property type="match status" value="1"/>
</dbReference>
<dbReference type="EMBL" id="BLLF01000049">
    <property type="protein sequence ID" value="GFH06660.1"/>
    <property type="molecule type" value="Genomic_DNA"/>
</dbReference>
<dbReference type="Pfam" id="PF00300">
    <property type="entry name" value="His_Phos_1"/>
    <property type="match status" value="1"/>
</dbReference>
<name>A0A699Y906_HAELA</name>
<sequence length="69" mass="7566">GLVAACSDADTLWTDERETQKQQIKRAKGFLHTLFDSAPEQVVVVITHSGFTRSILLAMQVGACRSQTC</sequence>
<organism evidence="1 2">
    <name type="scientific">Haematococcus lacustris</name>
    <name type="common">Green alga</name>
    <name type="synonym">Haematococcus pluvialis</name>
    <dbReference type="NCBI Taxonomy" id="44745"/>
    <lineage>
        <taxon>Eukaryota</taxon>
        <taxon>Viridiplantae</taxon>
        <taxon>Chlorophyta</taxon>
        <taxon>core chlorophytes</taxon>
        <taxon>Chlorophyceae</taxon>
        <taxon>CS clade</taxon>
        <taxon>Chlamydomonadales</taxon>
        <taxon>Haematococcaceae</taxon>
        <taxon>Haematococcus</taxon>
    </lineage>
</organism>
<gene>
    <name evidence="1" type="ORF">HaLaN_01329</name>
</gene>
<evidence type="ECO:0000313" key="1">
    <source>
        <dbReference type="EMBL" id="GFH06660.1"/>
    </source>
</evidence>
<evidence type="ECO:0008006" key="3">
    <source>
        <dbReference type="Google" id="ProtNLM"/>
    </source>
</evidence>
<reference evidence="1 2" key="1">
    <citation type="submission" date="2020-02" db="EMBL/GenBank/DDBJ databases">
        <title>Draft genome sequence of Haematococcus lacustris strain NIES-144.</title>
        <authorList>
            <person name="Morimoto D."/>
            <person name="Nakagawa S."/>
            <person name="Yoshida T."/>
            <person name="Sawayama S."/>
        </authorList>
    </citation>
    <scope>NUCLEOTIDE SEQUENCE [LARGE SCALE GENOMIC DNA]</scope>
    <source>
        <strain evidence="1 2">NIES-144</strain>
    </source>
</reference>
<keyword evidence="2" id="KW-1185">Reference proteome</keyword>